<gene>
    <name evidence="3" type="ORF">BLA29_008725</name>
</gene>
<evidence type="ECO:0000259" key="2">
    <source>
        <dbReference type="PROSITE" id="PS50157"/>
    </source>
</evidence>
<evidence type="ECO:0000256" key="1">
    <source>
        <dbReference type="PROSITE-ProRule" id="PRU00042"/>
    </source>
</evidence>
<dbReference type="EMBL" id="MUJZ01001331">
    <property type="protein sequence ID" value="OTF83969.1"/>
    <property type="molecule type" value="Genomic_DNA"/>
</dbReference>
<organism evidence="3 4">
    <name type="scientific">Euroglyphus maynei</name>
    <name type="common">Mayne's house dust mite</name>
    <dbReference type="NCBI Taxonomy" id="6958"/>
    <lineage>
        <taxon>Eukaryota</taxon>
        <taxon>Metazoa</taxon>
        <taxon>Ecdysozoa</taxon>
        <taxon>Arthropoda</taxon>
        <taxon>Chelicerata</taxon>
        <taxon>Arachnida</taxon>
        <taxon>Acari</taxon>
        <taxon>Acariformes</taxon>
        <taxon>Sarcoptiformes</taxon>
        <taxon>Astigmata</taxon>
        <taxon>Psoroptidia</taxon>
        <taxon>Analgoidea</taxon>
        <taxon>Pyroglyphidae</taxon>
        <taxon>Pyroglyphinae</taxon>
        <taxon>Euroglyphus</taxon>
    </lineage>
</organism>
<dbReference type="AlphaFoldDB" id="A0A1Y3BSL0"/>
<dbReference type="PROSITE" id="PS50157">
    <property type="entry name" value="ZINC_FINGER_C2H2_2"/>
    <property type="match status" value="1"/>
</dbReference>
<dbReference type="GO" id="GO:0008270">
    <property type="term" value="F:zinc ion binding"/>
    <property type="evidence" value="ECO:0007669"/>
    <property type="project" value="UniProtKB-KW"/>
</dbReference>
<dbReference type="InterPro" id="IPR036236">
    <property type="entry name" value="Znf_C2H2_sf"/>
</dbReference>
<dbReference type="InterPro" id="IPR013087">
    <property type="entry name" value="Znf_C2H2_type"/>
</dbReference>
<dbReference type="SUPFAM" id="SSF57667">
    <property type="entry name" value="beta-beta-alpha zinc fingers"/>
    <property type="match status" value="1"/>
</dbReference>
<evidence type="ECO:0000313" key="3">
    <source>
        <dbReference type="EMBL" id="OTF83969.1"/>
    </source>
</evidence>
<keyword evidence="4" id="KW-1185">Reference proteome</keyword>
<proteinExistence type="predicted"/>
<evidence type="ECO:0000313" key="4">
    <source>
        <dbReference type="Proteomes" id="UP000194236"/>
    </source>
</evidence>
<protein>
    <recommendedName>
        <fullName evidence="2">C2H2-type domain-containing protein</fullName>
    </recommendedName>
</protein>
<dbReference type="Gene3D" id="3.30.160.60">
    <property type="entry name" value="Classic Zinc Finger"/>
    <property type="match status" value="1"/>
</dbReference>
<comment type="caution">
    <text evidence="3">The sequence shown here is derived from an EMBL/GenBank/DDBJ whole genome shotgun (WGS) entry which is preliminary data.</text>
</comment>
<name>A0A1Y3BSL0_EURMA</name>
<keyword evidence="1" id="KW-0863">Zinc-finger</keyword>
<keyword evidence="1" id="KW-0479">Metal-binding</keyword>
<sequence>MPSTNISLYLESIRSSKAPYYCPFQNCGKSFRKIDAIKMHLNNIDHAEISPTFSSTGRRITPTTVAVMNLNEKRSTGKDLKNNNNNDDKKIRMIQFKYKTQLITIPSETEMNMRIVSMAK</sequence>
<feature type="domain" description="C2H2-type" evidence="2">
    <location>
        <begin position="20"/>
        <end position="51"/>
    </location>
</feature>
<reference evidence="3 4" key="1">
    <citation type="submission" date="2017-03" db="EMBL/GenBank/DDBJ databases">
        <title>Genome Survey of Euroglyphus maynei.</title>
        <authorList>
            <person name="Arlian L.G."/>
            <person name="Morgan M.S."/>
            <person name="Rider S.D."/>
        </authorList>
    </citation>
    <scope>NUCLEOTIDE SEQUENCE [LARGE SCALE GENOMIC DNA]</scope>
    <source>
        <strain evidence="3">Arlian Lab</strain>
        <tissue evidence="3">Whole body</tissue>
    </source>
</reference>
<accession>A0A1Y3BSL0</accession>
<feature type="non-terminal residue" evidence="3">
    <location>
        <position position="120"/>
    </location>
</feature>
<dbReference type="Proteomes" id="UP000194236">
    <property type="component" value="Unassembled WGS sequence"/>
</dbReference>
<dbReference type="PROSITE" id="PS00028">
    <property type="entry name" value="ZINC_FINGER_C2H2_1"/>
    <property type="match status" value="1"/>
</dbReference>
<keyword evidence="1" id="KW-0862">Zinc</keyword>